<dbReference type="Pfam" id="PF00487">
    <property type="entry name" value="FA_desaturase"/>
    <property type="match status" value="1"/>
</dbReference>
<evidence type="ECO:0000313" key="3">
    <source>
        <dbReference type="EMBL" id="TXB67619.1"/>
    </source>
</evidence>
<dbReference type="AlphaFoldDB" id="A0A5C6S0U3"/>
<feature type="transmembrane region" description="Helical" evidence="1">
    <location>
        <begin position="215"/>
        <end position="234"/>
    </location>
</feature>
<dbReference type="InterPro" id="IPR005804">
    <property type="entry name" value="FA_desaturase_dom"/>
</dbReference>
<name>A0A5C6S0U3_9BACT</name>
<dbReference type="EMBL" id="VOOR01000006">
    <property type="protein sequence ID" value="TXB67619.1"/>
    <property type="molecule type" value="Genomic_DNA"/>
</dbReference>
<comment type="caution">
    <text evidence="3">The sequence shown here is derived from an EMBL/GenBank/DDBJ whole genome shotgun (WGS) entry which is preliminary data.</text>
</comment>
<dbReference type="GO" id="GO:0006629">
    <property type="term" value="P:lipid metabolic process"/>
    <property type="evidence" value="ECO:0007669"/>
    <property type="project" value="InterPro"/>
</dbReference>
<dbReference type="PANTHER" id="PTHR19353">
    <property type="entry name" value="FATTY ACID DESATURASE 2"/>
    <property type="match status" value="1"/>
</dbReference>
<evidence type="ECO:0000313" key="4">
    <source>
        <dbReference type="Proteomes" id="UP000321580"/>
    </source>
</evidence>
<dbReference type="InterPro" id="IPR012171">
    <property type="entry name" value="Fatty_acid_desaturase"/>
</dbReference>
<protein>
    <submittedName>
        <fullName evidence="3">Fatty acid desaturase</fullName>
    </submittedName>
</protein>
<feature type="transmembrane region" description="Helical" evidence="1">
    <location>
        <begin position="89"/>
        <end position="109"/>
    </location>
</feature>
<feature type="transmembrane region" description="Helical" evidence="1">
    <location>
        <begin position="55"/>
        <end position="77"/>
    </location>
</feature>
<accession>A0A5C6S0U3</accession>
<sequence length="346" mass="41643">MTVEQEIKQQLKDWKKIIADYQQPDNKRAWWQVINTFGPFVALWVLMYFSLDWSYWITLGLGLVNGFFLARIFIIQHDCGHHSFLKSKAWNNIIGNFCSFFSTIPYKYWSKIHNYHHGHSGQLDEEPRDIGDVPFLTVEEYRNLSRWGRFKYRLFRTPVVLFVITPIVYLSGPMRWPTIKVPNVRSAYKALFSNNFWLAAVYVGLTYLLGWEFLWVQVPIIIFFGTIAFWFFYVQHQHEETYKKWKQEWDYLIASIRGSTYYKLPRVLNWLTGNIGYHHIHHLSSLIPNYNLPRCARENPVLQRYVTTITFRESLRCVFNKLWDEQQERMISFREFYQLERARVAA</sequence>
<evidence type="ECO:0000259" key="2">
    <source>
        <dbReference type="Pfam" id="PF00487"/>
    </source>
</evidence>
<dbReference type="GO" id="GO:0016717">
    <property type="term" value="F:oxidoreductase activity, acting on paired donors, with oxidation of a pair of donors resulting in the reduction of molecular oxygen to two molecules of water"/>
    <property type="evidence" value="ECO:0007669"/>
    <property type="project" value="TreeGrafter"/>
</dbReference>
<feature type="transmembrane region" description="Helical" evidence="1">
    <location>
        <begin position="152"/>
        <end position="170"/>
    </location>
</feature>
<keyword evidence="4" id="KW-1185">Reference proteome</keyword>
<keyword evidence="1" id="KW-0812">Transmembrane</keyword>
<keyword evidence="1" id="KW-0472">Membrane</keyword>
<dbReference type="OrthoDB" id="9769653at2"/>
<gene>
    <name evidence="3" type="ORF">FRY97_04295</name>
</gene>
<proteinExistence type="predicted"/>
<feature type="transmembrane region" description="Helical" evidence="1">
    <location>
        <begin position="29"/>
        <end position="49"/>
    </location>
</feature>
<feature type="transmembrane region" description="Helical" evidence="1">
    <location>
        <begin position="191"/>
        <end position="209"/>
    </location>
</feature>
<dbReference type="GO" id="GO:0016020">
    <property type="term" value="C:membrane"/>
    <property type="evidence" value="ECO:0007669"/>
    <property type="project" value="TreeGrafter"/>
</dbReference>
<feature type="domain" description="Fatty acid desaturase" evidence="2">
    <location>
        <begin position="56"/>
        <end position="305"/>
    </location>
</feature>
<dbReference type="PANTHER" id="PTHR19353:SF73">
    <property type="entry name" value="FATTY ACID DESATURASE"/>
    <property type="match status" value="1"/>
</dbReference>
<evidence type="ECO:0000256" key="1">
    <source>
        <dbReference type="SAM" id="Phobius"/>
    </source>
</evidence>
<reference evidence="3 4" key="1">
    <citation type="submission" date="2019-08" db="EMBL/GenBank/DDBJ databases">
        <title>Genome of Phaeodactylibacter luteus.</title>
        <authorList>
            <person name="Bowman J.P."/>
        </authorList>
    </citation>
    <scope>NUCLEOTIDE SEQUENCE [LARGE SCALE GENOMIC DNA]</scope>
    <source>
        <strain evidence="3 4">KCTC 42180</strain>
    </source>
</reference>
<dbReference type="RefSeq" id="WP_147166200.1">
    <property type="nucleotide sequence ID" value="NZ_VOOR01000006.1"/>
</dbReference>
<dbReference type="Proteomes" id="UP000321580">
    <property type="component" value="Unassembled WGS sequence"/>
</dbReference>
<keyword evidence="1" id="KW-1133">Transmembrane helix</keyword>
<dbReference type="CDD" id="cd03507">
    <property type="entry name" value="Delta12-FADS-like"/>
    <property type="match status" value="1"/>
</dbReference>
<organism evidence="3 4">
    <name type="scientific">Phaeodactylibacter luteus</name>
    <dbReference type="NCBI Taxonomy" id="1564516"/>
    <lineage>
        <taxon>Bacteria</taxon>
        <taxon>Pseudomonadati</taxon>
        <taxon>Bacteroidota</taxon>
        <taxon>Saprospiria</taxon>
        <taxon>Saprospirales</taxon>
        <taxon>Haliscomenobacteraceae</taxon>
        <taxon>Phaeodactylibacter</taxon>
    </lineage>
</organism>